<evidence type="ECO:0000313" key="2">
    <source>
        <dbReference type="EMBL" id="PIO54629.1"/>
    </source>
</evidence>
<dbReference type="OrthoDB" id="435980at2759"/>
<name>A0A2G9T9J1_TELCI</name>
<dbReference type="EMBL" id="KZ394330">
    <property type="protein sequence ID" value="PIO54629.1"/>
    <property type="molecule type" value="Genomic_DNA"/>
</dbReference>
<dbReference type="GO" id="GO:0008324">
    <property type="term" value="F:monoatomic cation transmembrane transporter activity"/>
    <property type="evidence" value="ECO:0007669"/>
    <property type="project" value="InterPro"/>
</dbReference>
<keyword evidence="3" id="KW-1185">Reference proteome</keyword>
<gene>
    <name evidence="2" type="ORF">TELCIR_24002</name>
</gene>
<keyword evidence="1" id="KW-0813">Transport</keyword>
<sequence length="79" mass="9075">MLYVMDVEEWSCEDFRSVHDVKATALGVEQSRFKAELDFDGREITRAYLHQNVHLPTLLKVDCKNIDCLIKGSGCNGWE</sequence>
<evidence type="ECO:0000313" key="3">
    <source>
        <dbReference type="Proteomes" id="UP000230423"/>
    </source>
</evidence>
<dbReference type="GO" id="GO:0006882">
    <property type="term" value="P:intracellular zinc ion homeostasis"/>
    <property type="evidence" value="ECO:0007669"/>
    <property type="project" value="TreeGrafter"/>
</dbReference>
<dbReference type="GO" id="GO:0005783">
    <property type="term" value="C:endoplasmic reticulum"/>
    <property type="evidence" value="ECO:0007669"/>
    <property type="project" value="TreeGrafter"/>
</dbReference>
<reference evidence="2 3" key="1">
    <citation type="submission" date="2015-09" db="EMBL/GenBank/DDBJ databases">
        <title>Draft genome of the parasitic nematode Teladorsagia circumcincta isolate WARC Sus (inbred).</title>
        <authorList>
            <person name="Mitreva M."/>
        </authorList>
    </citation>
    <scope>NUCLEOTIDE SEQUENCE [LARGE SCALE GENOMIC DNA]</scope>
    <source>
        <strain evidence="2 3">S</strain>
    </source>
</reference>
<accession>A0A2G9T9J1</accession>
<dbReference type="InterPro" id="IPR040177">
    <property type="entry name" value="SLC30A9"/>
</dbReference>
<feature type="non-terminal residue" evidence="2">
    <location>
        <position position="79"/>
    </location>
</feature>
<dbReference type="PANTHER" id="PTHR13414">
    <property type="entry name" value="HUEL-CATION TRANSPORTER"/>
    <property type="match status" value="1"/>
</dbReference>
<proteinExistence type="predicted"/>
<protein>
    <submittedName>
        <fullName evidence="2">Uncharacterized protein</fullName>
    </submittedName>
</protein>
<organism evidence="2 3">
    <name type="scientific">Teladorsagia circumcincta</name>
    <name type="common">Brown stomach worm</name>
    <name type="synonym">Ostertagia circumcincta</name>
    <dbReference type="NCBI Taxonomy" id="45464"/>
    <lineage>
        <taxon>Eukaryota</taxon>
        <taxon>Metazoa</taxon>
        <taxon>Ecdysozoa</taxon>
        <taxon>Nematoda</taxon>
        <taxon>Chromadorea</taxon>
        <taxon>Rhabditida</taxon>
        <taxon>Rhabditina</taxon>
        <taxon>Rhabditomorpha</taxon>
        <taxon>Strongyloidea</taxon>
        <taxon>Trichostrongylidae</taxon>
        <taxon>Teladorsagia</taxon>
    </lineage>
</organism>
<dbReference type="PANTHER" id="PTHR13414:SF9">
    <property type="entry name" value="PROTON-COUPLED ZINC ANTIPORTER SLC30A9, MITOCHONDRIAL"/>
    <property type="match status" value="1"/>
</dbReference>
<dbReference type="Proteomes" id="UP000230423">
    <property type="component" value="Unassembled WGS sequence"/>
</dbReference>
<dbReference type="GO" id="GO:0006829">
    <property type="term" value="P:zinc ion transport"/>
    <property type="evidence" value="ECO:0007669"/>
    <property type="project" value="InterPro"/>
</dbReference>
<evidence type="ECO:0000256" key="1">
    <source>
        <dbReference type="ARBA" id="ARBA00022448"/>
    </source>
</evidence>
<dbReference type="AlphaFoldDB" id="A0A2G9T9J1"/>